<dbReference type="EMBL" id="JACTNZ010000010">
    <property type="protein sequence ID" value="KAG5529824.1"/>
    <property type="molecule type" value="Genomic_DNA"/>
</dbReference>
<evidence type="ECO:0000313" key="1">
    <source>
        <dbReference type="EMBL" id="KAG5529824.1"/>
    </source>
</evidence>
<gene>
    <name evidence="1" type="ORF">RHGRI_030264</name>
</gene>
<comment type="caution">
    <text evidence="1">The sequence shown here is derived from an EMBL/GenBank/DDBJ whole genome shotgun (WGS) entry which is preliminary data.</text>
</comment>
<sequence length="90" mass="10815">MPKREDRPRIPIPEELLKYTLDTLKVAAKKLKVGASTLRRHIKKVPTKIYWGFGKPYLSLFFNLWKGKKKKRECFKRESRNKVLLLLVWF</sequence>
<dbReference type="AlphaFoldDB" id="A0AAV6IQV6"/>
<accession>A0AAV6IQV6</accession>
<dbReference type="Proteomes" id="UP000823749">
    <property type="component" value="Chromosome 10"/>
</dbReference>
<proteinExistence type="predicted"/>
<keyword evidence="2" id="KW-1185">Reference proteome</keyword>
<organism evidence="1 2">
    <name type="scientific">Rhododendron griersonianum</name>
    <dbReference type="NCBI Taxonomy" id="479676"/>
    <lineage>
        <taxon>Eukaryota</taxon>
        <taxon>Viridiplantae</taxon>
        <taxon>Streptophyta</taxon>
        <taxon>Embryophyta</taxon>
        <taxon>Tracheophyta</taxon>
        <taxon>Spermatophyta</taxon>
        <taxon>Magnoliopsida</taxon>
        <taxon>eudicotyledons</taxon>
        <taxon>Gunneridae</taxon>
        <taxon>Pentapetalae</taxon>
        <taxon>asterids</taxon>
        <taxon>Ericales</taxon>
        <taxon>Ericaceae</taxon>
        <taxon>Ericoideae</taxon>
        <taxon>Rhodoreae</taxon>
        <taxon>Rhododendron</taxon>
    </lineage>
</organism>
<evidence type="ECO:0000313" key="2">
    <source>
        <dbReference type="Proteomes" id="UP000823749"/>
    </source>
</evidence>
<reference evidence="1" key="1">
    <citation type="submission" date="2020-08" db="EMBL/GenBank/DDBJ databases">
        <title>Plant Genome Project.</title>
        <authorList>
            <person name="Zhang R.-G."/>
        </authorList>
    </citation>
    <scope>NUCLEOTIDE SEQUENCE</scope>
    <source>
        <strain evidence="1">WSP0</strain>
        <tissue evidence="1">Leaf</tissue>
    </source>
</reference>
<protein>
    <recommendedName>
        <fullName evidence="3">HTH psq-type domain-containing protein</fullName>
    </recommendedName>
</protein>
<name>A0AAV6IQV6_9ERIC</name>
<evidence type="ECO:0008006" key="3">
    <source>
        <dbReference type="Google" id="ProtNLM"/>
    </source>
</evidence>